<sequence length="575" mass="61284">MANVAVSVVSYILLFILISGLAGTVEFHEFKKQFRDKVPIMVGFCGQFILLPFLGFCSVMLFGLTELGKDDAQTVVAVNATTGNVTTTVTVPDRGVVGIEAVILMMTTSSPGGSYSNWWCFIFNADLALSVAMTTVSSISSVFVLPLNLAIYLNATNSDSIDIEYGPLSIAVAVVVVAVACGLASSHVFPNHRHVFHTSANVAGLSLIALGLVFTTGSREGLFGQPWEFFAGVAMPCVAGLILSNVMSFAVRLNKPQCVSVAIETCYQNTALALSVALASPAPARAAAVPVFYQVVQMVSLLTYSLFSWKMGWTYAPSNVSVWRMIVTNYQPVFQRESAAIKEELEKAKTALKEAQKDHRGMHSPHARSPENTVKGAGAASSILASVFPSTSANGRKVAPQPRTGVEDDIDFSDSPTTPTRPGHSRTKSALGLGLGEIEQEALDKVEKGTSRKGHLHDSEADDLITPLRTRVKALEELNIQVARKSTLKTSYWDFVSVLQGSATSVAMTVSRIPGRISDSIMGTGRTTPAGSVASTPRGSQANLEVFRGRASKSQVAPMPSLDTPGDDNKRDSPA</sequence>
<dbReference type="EMBL" id="HBEQ01004766">
    <property type="protein sequence ID" value="CAD8516325.1"/>
    <property type="molecule type" value="Transcribed_RNA"/>
</dbReference>
<evidence type="ECO:0000256" key="1">
    <source>
        <dbReference type="ARBA" id="ARBA00004141"/>
    </source>
</evidence>
<feature type="transmembrane region" description="Helical" evidence="7">
    <location>
        <begin position="195"/>
        <end position="217"/>
    </location>
</feature>
<evidence type="ECO:0000256" key="6">
    <source>
        <dbReference type="SAM" id="MobiDB-lite"/>
    </source>
</evidence>
<feature type="transmembrane region" description="Helical" evidence="7">
    <location>
        <begin position="40"/>
        <end position="64"/>
    </location>
</feature>
<evidence type="ECO:0008006" key="9">
    <source>
        <dbReference type="Google" id="ProtNLM"/>
    </source>
</evidence>
<evidence type="ECO:0000256" key="5">
    <source>
        <dbReference type="ARBA" id="ARBA00023136"/>
    </source>
</evidence>
<dbReference type="AlphaFoldDB" id="A0A7S0IB32"/>
<evidence type="ECO:0000256" key="4">
    <source>
        <dbReference type="ARBA" id="ARBA00022989"/>
    </source>
</evidence>
<gene>
    <name evidence="8" type="ORF">MCOM1403_LOCUS3751</name>
</gene>
<name>A0A7S0IB32_MICPS</name>
<dbReference type="InterPro" id="IPR038770">
    <property type="entry name" value="Na+/solute_symporter_sf"/>
</dbReference>
<dbReference type="InterPro" id="IPR004710">
    <property type="entry name" value="Bilac:Na_transpt"/>
</dbReference>
<evidence type="ECO:0000313" key="8">
    <source>
        <dbReference type="EMBL" id="CAD8516325.1"/>
    </source>
</evidence>
<feature type="transmembrane region" description="Helical" evidence="7">
    <location>
        <begin position="165"/>
        <end position="189"/>
    </location>
</feature>
<comment type="subcellular location">
    <subcellularLocation>
        <location evidence="1">Membrane</location>
        <topology evidence="1">Multi-pass membrane protein</topology>
    </subcellularLocation>
</comment>
<feature type="region of interest" description="Disordered" evidence="6">
    <location>
        <begin position="351"/>
        <end position="376"/>
    </location>
</feature>
<dbReference type="PANTHER" id="PTHR10361">
    <property type="entry name" value="SODIUM-BILE ACID COTRANSPORTER"/>
    <property type="match status" value="1"/>
</dbReference>
<dbReference type="Gene3D" id="1.20.1530.20">
    <property type="match status" value="1"/>
</dbReference>
<organism evidence="8">
    <name type="scientific">Micromonas pusilla</name>
    <name type="common">Picoplanktonic green alga</name>
    <name type="synonym">Chromulina pusilla</name>
    <dbReference type="NCBI Taxonomy" id="38833"/>
    <lineage>
        <taxon>Eukaryota</taxon>
        <taxon>Viridiplantae</taxon>
        <taxon>Chlorophyta</taxon>
        <taxon>Mamiellophyceae</taxon>
        <taxon>Mamiellales</taxon>
        <taxon>Mamiellaceae</taxon>
        <taxon>Micromonas</taxon>
    </lineage>
</organism>
<feature type="region of interest" description="Disordered" evidence="6">
    <location>
        <begin position="519"/>
        <end position="575"/>
    </location>
</feature>
<proteinExistence type="inferred from homology"/>
<feature type="compositionally biased region" description="Polar residues" evidence="6">
    <location>
        <begin position="525"/>
        <end position="543"/>
    </location>
</feature>
<dbReference type="PANTHER" id="PTHR10361:SF28">
    <property type="entry name" value="P3 PROTEIN-RELATED"/>
    <property type="match status" value="1"/>
</dbReference>
<dbReference type="InterPro" id="IPR002657">
    <property type="entry name" value="BilAc:Na_symport/Acr3"/>
</dbReference>
<keyword evidence="5 7" id="KW-0472">Membrane</keyword>
<feature type="region of interest" description="Disordered" evidence="6">
    <location>
        <begin position="391"/>
        <end position="433"/>
    </location>
</feature>
<feature type="transmembrane region" description="Helical" evidence="7">
    <location>
        <begin position="229"/>
        <end position="251"/>
    </location>
</feature>
<dbReference type="Pfam" id="PF01758">
    <property type="entry name" value="SBF"/>
    <property type="match status" value="1"/>
</dbReference>
<comment type="similarity">
    <text evidence="2">Belongs to the bile acid:sodium symporter (BASS) (TC 2.A.28) family.</text>
</comment>
<evidence type="ECO:0000256" key="3">
    <source>
        <dbReference type="ARBA" id="ARBA00022692"/>
    </source>
</evidence>
<feature type="transmembrane region" description="Helical" evidence="7">
    <location>
        <begin position="6"/>
        <end position="28"/>
    </location>
</feature>
<feature type="transmembrane region" description="Helical" evidence="7">
    <location>
        <begin position="127"/>
        <end position="153"/>
    </location>
</feature>
<evidence type="ECO:0000256" key="2">
    <source>
        <dbReference type="ARBA" id="ARBA00006528"/>
    </source>
</evidence>
<dbReference type="GO" id="GO:0016020">
    <property type="term" value="C:membrane"/>
    <property type="evidence" value="ECO:0007669"/>
    <property type="project" value="UniProtKB-SubCell"/>
</dbReference>
<keyword evidence="4 7" id="KW-1133">Transmembrane helix</keyword>
<dbReference type="GO" id="GO:0009941">
    <property type="term" value="C:chloroplast envelope"/>
    <property type="evidence" value="ECO:0007669"/>
    <property type="project" value="UniProtKB-ARBA"/>
</dbReference>
<reference evidence="8" key="1">
    <citation type="submission" date="2021-01" db="EMBL/GenBank/DDBJ databases">
        <authorList>
            <person name="Corre E."/>
            <person name="Pelletier E."/>
            <person name="Niang G."/>
            <person name="Scheremetjew M."/>
            <person name="Finn R."/>
            <person name="Kale V."/>
            <person name="Holt S."/>
            <person name="Cochrane G."/>
            <person name="Meng A."/>
            <person name="Brown T."/>
            <person name="Cohen L."/>
        </authorList>
    </citation>
    <scope>NUCLEOTIDE SEQUENCE</scope>
    <source>
        <strain evidence="8">CCMP1723</strain>
    </source>
</reference>
<protein>
    <recommendedName>
        <fullName evidence="9">Bile Acid:Na+ symporter family</fullName>
    </recommendedName>
</protein>
<feature type="compositionally biased region" description="Basic and acidic residues" evidence="6">
    <location>
        <begin position="351"/>
        <end position="361"/>
    </location>
</feature>
<evidence type="ECO:0000256" key="7">
    <source>
        <dbReference type="SAM" id="Phobius"/>
    </source>
</evidence>
<keyword evidence="3 7" id="KW-0812">Transmembrane</keyword>
<accession>A0A7S0IB32</accession>